<evidence type="ECO:0000256" key="2">
    <source>
        <dbReference type="PIRSR" id="PIRSR613078-1"/>
    </source>
</evidence>
<dbReference type="EMBL" id="MCFD01000007">
    <property type="protein sequence ID" value="ORX69482.1"/>
    <property type="molecule type" value="Genomic_DNA"/>
</dbReference>
<dbReference type="GO" id="GO:0043456">
    <property type="term" value="P:regulation of pentose-phosphate shunt"/>
    <property type="evidence" value="ECO:0007669"/>
    <property type="project" value="TreeGrafter"/>
</dbReference>
<dbReference type="SMART" id="SM00855">
    <property type="entry name" value="PGAM"/>
    <property type="match status" value="1"/>
</dbReference>
<dbReference type="InterPro" id="IPR001345">
    <property type="entry name" value="PG/BPGM_mutase_AS"/>
</dbReference>
<dbReference type="InterPro" id="IPR013078">
    <property type="entry name" value="His_Pase_superF_clade-1"/>
</dbReference>
<dbReference type="PROSITE" id="PS00175">
    <property type="entry name" value="PG_MUTASE"/>
    <property type="match status" value="1"/>
</dbReference>
<dbReference type="InterPro" id="IPR051695">
    <property type="entry name" value="Phosphoglycerate_Mutase"/>
</dbReference>
<dbReference type="GO" id="GO:0004331">
    <property type="term" value="F:fructose-2,6-bisphosphate 2-phosphatase activity"/>
    <property type="evidence" value="ECO:0007669"/>
    <property type="project" value="TreeGrafter"/>
</dbReference>
<comment type="caution">
    <text evidence="4">The sequence shown here is derived from an EMBL/GenBank/DDBJ whole genome shotgun (WGS) entry which is preliminary data.</text>
</comment>
<feature type="binding site" evidence="3">
    <location>
        <position position="61"/>
    </location>
    <ligand>
        <name>substrate</name>
    </ligand>
</feature>
<dbReference type="PANTHER" id="PTHR46517:SF1">
    <property type="entry name" value="FRUCTOSE-2,6-BISPHOSPHATASE TIGAR"/>
    <property type="match status" value="1"/>
</dbReference>
<gene>
    <name evidence="4" type="ORF">DL89DRAFT_257736</name>
</gene>
<dbReference type="Proteomes" id="UP000193922">
    <property type="component" value="Unassembled WGS sequence"/>
</dbReference>
<dbReference type="GO" id="GO:0005829">
    <property type="term" value="C:cytosol"/>
    <property type="evidence" value="ECO:0007669"/>
    <property type="project" value="TreeGrafter"/>
</dbReference>
<dbReference type="GO" id="GO:0045820">
    <property type="term" value="P:negative regulation of glycolytic process"/>
    <property type="evidence" value="ECO:0007669"/>
    <property type="project" value="TreeGrafter"/>
</dbReference>
<dbReference type="SUPFAM" id="SSF53254">
    <property type="entry name" value="Phosphoglycerate mutase-like"/>
    <property type="match status" value="1"/>
</dbReference>
<dbReference type="Pfam" id="PF00300">
    <property type="entry name" value="His_Phos_1"/>
    <property type="match status" value="1"/>
</dbReference>
<dbReference type="CDD" id="cd07067">
    <property type="entry name" value="HP_PGM_like"/>
    <property type="match status" value="1"/>
</dbReference>
<feature type="active site" description="Proton donor/acceptor" evidence="2">
    <location>
        <position position="86"/>
    </location>
</feature>
<accession>A0A1Y1W7Q6</accession>
<dbReference type="InterPro" id="IPR029033">
    <property type="entry name" value="His_PPase_superfam"/>
</dbReference>
<dbReference type="GeneID" id="63802199"/>
<feature type="binding site" evidence="3">
    <location>
        <begin position="10"/>
        <end position="17"/>
    </location>
    <ligand>
        <name>substrate</name>
    </ligand>
</feature>
<sequence>MPVVTLYLARHGQTAANAAGVLQGSSLNGELNERGLRQAEALAQGLKDTPIDRIYASELRRAIQTAEKCQVLHPTAPLTKDARLNEISWGIIDGTDFKKAKPIMTPVTEQWKAGDFDARIENGESAHEFQQRILSATVGILNDCIDNGDSRVLVCAHGRWIRVFVATVIMRDLSAMHELPPHTNCSYHEVRVNLDGRASDLDNLVFEPVRMNVHDHLVGLRADC</sequence>
<name>A0A1Y1W7Q6_9FUNG</name>
<reference evidence="4 5" key="1">
    <citation type="submission" date="2016-07" db="EMBL/GenBank/DDBJ databases">
        <title>Pervasive Adenine N6-methylation of Active Genes in Fungi.</title>
        <authorList>
            <consortium name="DOE Joint Genome Institute"/>
            <person name="Mondo S.J."/>
            <person name="Dannebaum R.O."/>
            <person name="Kuo R.C."/>
            <person name="Labutti K."/>
            <person name="Haridas S."/>
            <person name="Kuo A."/>
            <person name="Salamov A."/>
            <person name="Ahrendt S.R."/>
            <person name="Lipzen A."/>
            <person name="Sullivan W."/>
            <person name="Andreopoulos W.B."/>
            <person name="Clum A."/>
            <person name="Lindquist E."/>
            <person name="Daum C."/>
            <person name="Ramamoorthy G.K."/>
            <person name="Gryganskyi A."/>
            <person name="Culley D."/>
            <person name="Magnuson J.K."/>
            <person name="James T.Y."/>
            <person name="O'Malley M.A."/>
            <person name="Stajich J.E."/>
            <person name="Spatafora J.W."/>
            <person name="Visel A."/>
            <person name="Grigoriev I.V."/>
        </authorList>
    </citation>
    <scope>NUCLEOTIDE SEQUENCE [LARGE SCALE GENOMIC DNA]</scope>
    <source>
        <strain evidence="4 5">ATCC 12442</strain>
    </source>
</reference>
<evidence type="ECO:0000256" key="1">
    <source>
        <dbReference type="ARBA" id="ARBA00022801"/>
    </source>
</evidence>
<protein>
    <submittedName>
        <fullName evidence="4">Phosphoglycerate mutase-like protein</fullName>
    </submittedName>
</protein>
<feature type="active site" description="Tele-phosphohistidine intermediate" evidence="2">
    <location>
        <position position="11"/>
    </location>
</feature>
<dbReference type="STRING" id="61395.A0A1Y1W7Q6"/>
<keyword evidence="5" id="KW-1185">Reference proteome</keyword>
<proteinExistence type="predicted"/>
<dbReference type="PANTHER" id="PTHR46517">
    <property type="entry name" value="FRUCTOSE-2,6-BISPHOSPHATASE TIGAR"/>
    <property type="match status" value="1"/>
</dbReference>
<dbReference type="RefSeq" id="XP_040743170.1">
    <property type="nucleotide sequence ID" value="XM_040885551.1"/>
</dbReference>
<evidence type="ECO:0000313" key="5">
    <source>
        <dbReference type="Proteomes" id="UP000193922"/>
    </source>
</evidence>
<keyword evidence="1" id="KW-0378">Hydrolase</keyword>
<organism evidence="4 5">
    <name type="scientific">Linderina pennispora</name>
    <dbReference type="NCBI Taxonomy" id="61395"/>
    <lineage>
        <taxon>Eukaryota</taxon>
        <taxon>Fungi</taxon>
        <taxon>Fungi incertae sedis</taxon>
        <taxon>Zoopagomycota</taxon>
        <taxon>Kickxellomycotina</taxon>
        <taxon>Kickxellomycetes</taxon>
        <taxon>Kickxellales</taxon>
        <taxon>Kickxellaceae</taxon>
        <taxon>Linderina</taxon>
    </lineage>
</organism>
<evidence type="ECO:0000313" key="4">
    <source>
        <dbReference type="EMBL" id="ORX69482.1"/>
    </source>
</evidence>
<dbReference type="OrthoDB" id="354304at2759"/>
<evidence type="ECO:0000256" key="3">
    <source>
        <dbReference type="PIRSR" id="PIRSR613078-2"/>
    </source>
</evidence>
<dbReference type="Gene3D" id="3.40.50.1240">
    <property type="entry name" value="Phosphoglycerate mutase-like"/>
    <property type="match status" value="1"/>
</dbReference>
<dbReference type="AlphaFoldDB" id="A0A1Y1W7Q6"/>